<comment type="similarity">
    <text evidence="1">Belongs to the SURF1 family.</text>
</comment>
<dbReference type="PROSITE" id="PS50895">
    <property type="entry name" value="SURF1"/>
    <property type="match status" value="1"/>
</dbReference>
<dbReference type="PROSITE" id="PS51257">
    <property type="entry name" value="PROKAR_LIPOPROTEIN"/>
    <property type="match status" value="1"/>
</dbReference>
<accession>A0A3A5H5I3</accession>
<keyword evidence="1" id="KW-0812">Transmembrane</keyword>
<feature type="transmembrane region" description="Helical" evidence="1">
    <location>
        <begin position="219"/>
        <end position="239"/>
    </location>
</feature>
<comment type="caution">
    <text evidence="2">The sequence shown here is derived from an EMBL/GenBank/DDBJ whole genome shotgun (WGS) entry which is preliminary data.</text>
</comment>
<dbReference type="Pfam" id="PF02104">
    <property type="entry name" value="SURF1"/>
    <property type="match status" value="1"/>
</dbReference>
<keyword evidence="1" id="KW-1003">Cell membrane</keyword>
<gene>
    <name evidence="2" type="ORF">D4739_06000</name>
</gene>
<keyword evidence="1" id="KW-1133">Transmembrane helix</keyword>
<proteinExistence type="inferred from homology"/>
<comment type="subcellular location">
    <subcellularLocation>
        <location evidence="1">Cell membrane</location>
        <topology evidence="1">Multi-pass membrane protein</topology>
    </subcellularLocation>
</comment>
<feature type="transmembrane region" description="Helical" evidence="1">
    <location>
        <begin position="12"/>
        <end position="32"/>
    </location>
</feature>
<reference evidence="3" key="1">
    <citation type="submission" date="2018-09" db="EMBL/GenBank/DDBJ databases">
        <authorList>
            <person name="Zhu H."/>
        </authorList>
    </citation>
    <scope>NUCLEOTIDE SEQUENCE [LARGE SCALE GENOMIC DNA]</scope>
    <source>
        <strain evidence="3">K1W22B-1</strain>
    </source>
</reference>
<sequence>MPDRPHPLHPRYWAVHLLALACVAAAVALGYWQYDAWHAKRDAAARDLSQIPALPLTQVMGPDDPFPGKYVGQPVALRGTWEPDGTILISGRERNGVDGYWVVTPLEVGPGTAELMVVRGWAASRTDVPAAPRGAAELTGWLQPAEGTGAVDDDATDDVLPQLRIADALHHVSGDLYGAYAVAQPAIATAGSNTGTDGLERAELDQLPPSPRFTAIRNLFYAIEWWFFAGFAVFMWWRWLSDDVLGDEPDHLQDDRE</sequence>
<name>A0A3A5H5I3_9ACTN</name>
<organism evidence="2 3">
    <name type="scientific">Nocardioides cavernaquae</name>
    <dbReference type="NCBI Taxonomy" id="2321396"/>
    <lineage>
        <taxon>Bacteria</taxon>
        <taxon>Bacillati</taxon>
        <taxon>Actinomycetota</taxon>
        <taxon>Actinomycetes</taxon>
        <taxon>Propionibacteriales</taxon>
        <taxon>Nocardioidaceae</taxon>
        <taxon>Nocardioides</taxon>
    </lineage>
</organism>
<dbReference type="CDD" id="cd06662">
    <property type="entry name" value="SURF1"/>
    <property type="match status" value="1"/>
</dbReference>
<evidence type="ECO:0000313" key="2">
    <source>
        <dbReference type="EMBL" id="RJS45822.1"/>
    </source>
</evidence>
<dbReference type="Proteomes" id="UP000276542">
    <property type="component" value="Unassembled WGS sequence"/>
</dbReference>
<dbReference type="InterPro" id="IPR002994">
    <property type="entry name" value="Surf1/Shy1"/>
</dbReference>
<keyword evidence="3" id="KW-1185">Reference proteome</keyword>
<dbReference type="AlphaFoldDB" id="A0A3A5H5I3"/>
<dbReference type="GO" id="GO:0005886">
    <property type="term" value="C:plasma membrane"/>
    <property type="evidence" value="ECO:0007669"/>
    <property type="project" value="UniProtKB-SubCell"/>
</dbReference>
<evidence type="ECO:0000256" key="1">
    <source>
        <dbReference type="RuleBase" id="RU363076"/>
    </source>
</evidence>
<dbReference type="OrthoDB" id="3266379at2"/>
<dbReference type="RefSeq" id="WP_120059721.1">
    <property type="nucleotide sequence ID" value="NZ_QYRP01000002.1"/>
</dbReference>
<protein>
    <recommendedName>
        <fullName evidence="1">SURF1-like protein</fullName>
    </recommendedName>
</protein>
<dbReference type="EMBL" id="QYRP01000002">
    <property type="protein sequence ID" value="RJS45822.1"/>
    <property type="molecule type" value="Genomic_DNA"/>
</dbReference>
<evidence type="ECO:0000313" key="3">
    <source>
        <dbReference type="Proteomes" id="UP000276542"/>
    </source>
</evidence>
<keyword evidence="1" id="KW-0472">Membrane</keyword>